<proteinExistence type="predicted"/>
<reference evidence="2" key="2">
    <citation type="submission" date="2021-08" db="EMBL/GenBank/DDBJ databases">
        <authorList>
            <person name="Tani A."/>
            <person name="Ola A."/>
            <person name="Ogura Y."/>
            <person name="Katsura K."/>
            <person name="Hayashi T."/>
        </authorList>
    </citation>
    <scope>NUCLEOTIDE SEQUENCE</scope>
    <source>
        <strain evidence="2">DSM 19015</strain>
    </source>
</reference>
<accession>A0ABQ4S4J7</accession>
<reference evidence="2" key="1">
    <citation type="journal article" date="2021" name="Front. Microbiol.">
        <title>Comprehensive Comparative Genomics and Phenotyping of Methylobacterium Species.</title>
        <authorList>
            <person name="Alessa O."/>
            <person name="Ogura Y."/>
            <person name="Fujitani Y."/>
            <person name="Takami H."/>
            <person name="Hayashi T."/>
            <person name="Sahin N."/>
            <person name="Tani A."/>
        </authorList>
    </citation>
    <scope>NUCLEOTIDE SEQUENCE</scope>
    <source>
        <strain evidence="2">DSM 19015</strain>
    </source>
</reference>
<gene>
    <name evidence="2" type="ORF">OCOJLMKI_5085</name>
</gene>
<sequence length="124" mass="13407">MRHPLFTSLILLLLLGDTAAMATSGPSEATHPADLKQRWHRCVRNAFSGQPMRVDTAGAQRAALAACKAHEDAYVAAMLAAQGIERAPDRRDEEAVGSGPRAWVASVTAYLIDPIASWLAMLRR</sequence>
<keyword evidence="1" id="KW-0732">Signal</keyword>
<organism evidence="2 3">
    <name type="scientific">Methylobacterium iners</name>
    <dbReference type="NCBI Taxonomy" id="418707"/>
    <lineage>
        <taxon>Bacteria</taxon>
        <taxon>Pseudomonadati</taxon>
        <taxon>Pseudomonadota</taxon>
        <taxon>Alphaproteobacteria</taxon>
        <taxon>Hyphomicrobiales</taxon>
        <taxon>Methylobacteriaceae</taxon>
        <taxon>Methylobacterium</taxon>
    </lineage>
</organism>
<evidence type="ECO:0000313" key="2">
    <source>
        <dbReference type="EMBL" id="GJD97846.1"/>
    </source>
</evidence>
<keyword evidence="3" id="KW-1185">Reference proteome</keyword>
<evidence type="ECO:0000313" key="3">
    <source>
        <dbReference type="Proteomes" id="UP001055125"/>
    </source>
</evidence>
<dbReference type="Proteomes" id="UP001055125">
    <property type="component" value="Unassembled WGS sequence"/>
</dbReference>
<comment type="caution">
    <text evidence="2">The sequence shown here is derived from an EMBL/GenBank/DDBJ whole genome shotgun (WGS) entry which is preliminary data.</text>
</comment>
<dbReference type="EMBL" id="BPQP01000118">
    <property type="protein sequence ID" value="GJD97846.1"/>
    <property type="molecule type" value="Genomic_DNA"/>
</dbReference>
<feature type="signal peptide" evidence="1">
    <location>
        <begin position="1"/>
        <end position="22"/>
    </location>
</feature>
<dbReference type="RefSeq" id="WP_238246885.1">
    <property type="nucleotide sequence ID" value="NZ_BPQP01000118.1"/>
</dbReference>
<protein>
    <submittedName>
        <fullName evidence="2">Uncharacterized protein</fullName>
    </submittedName>
</protein>
<name>A0ABQ4S4J7_9HYPH</name>
<feature type="chain" id="PRO_5046579863" evidence="1">
    <location>
        <begin position="23"/>
        <end position="124"/>
    </location>
</feature>
<evidence type="ECO:0000256" key="1">
    <source>
        <dbReference type="SAM" id="SignalP"/>
    </source>
</evidence>